<keyword evidence="5 7" id="KW-0472">Membrane</keyword>
<evidence type="ECO:0000256" key="5">
    <source>
        <dbReference type="ARBA" id="ARBA00023136"/>
    </source>
</evidence>
<dbReference type="GO" id="GO:0015205">
    <property type="term" value="F:nucleobase transmembrane transporter activity"/>
    <property type="evidence" value="ECO:0007669"/>
    <property type="project" value="TreeGrafter"/>
</dbReference>
<proteinExistence type="inferred from homology"/>
<evidence type="ECO:0000256" key="7">
    <source>
        <dbReference type="SAM" id="Phobius"/>
    </source>
</evidence>
<evidence type="ECO:0000256" key="1">
    <source>
        <dbReference type="ARBA" id="ARBA00004141"/>
    </source>
</evidence>
<comment type="caution">
    <text evidence="8">The sequence shown here is derived from an EMBL/GenBank/DDBJ whole genome shotgun (WGS) entry which is preliminary data.</text>
</comment>
<evidence type="ECO:0000256" key="3">
    <source>
        <dbReference type="ARBA" id="ARBA00022692"/>
    </source>
</evidence>
<protein>
    <submittedName>
        <fullName evidence="8">Uncharacterized protein</fullName>
    </submittedName>
</protein>
<dbReference type="AlphaFoldDB" id="A0A0W0FS71"/>
<dbReference type="Gene3D" id="1.10.4160.10">
    <property type="entry name" value="Hydantoin permease"/>
    <property type="match status" value="1"/>
</dbReference>
<feature type="transmembrane region" description="Helical" evidence="7">
    <location>
        <begin position="111"/>
        <end position="130"/>
    </location>
</feature>
<dbReference type="PANTHER" id="PTHR30618:SF0">
    <property type="entry name" value="PURINE-URACIL PERMEASE NCS1"/>
    <property type="match status" value="1"/>
</dbReference>
<sequence length="209" mass="23210">MNQADIARYARKPNDQFWGQILMFPITSAIPGLYGILIASASKELYGKALWNLWDVTQSMLDQYPNSPGARFGVFLAAGSMALALTAINLSTNCLPFGSDITALFPKYMTIRCGQFICCLAGLAIVPWKILKDGKTFLAFLSGYGYCMYYGFYKIWSLASPLKDVLEGQKFEAFADGLDEEGNQQLGIELRRDESKSTNEKGESEYIVP</sequence>
<evidence type="ECO:0000313" key="9">
    <source>
        <dbReference type="Proteomes" id="UP000054988"/>
    </source>
</evidence>
<evidence type="ECO:0000313" key="8">
    <source>
        <dbReference type="EMBL" id="KTB39125.1"/>
    </source>
</evidence>
<dbReference type="InterPro" id="IPR045225">
    <property type="entry name" value="Uracil/uridine/allantoin_perm"/>
</dbReference>
<comment type="subcellular location">
    <subcellularLocation>
        <location evidence="1">Membrane</location>
        <topology evidence="1">Multi-pass membrane protein</topology>
    </subcellularLocation>
</comment>
<dbReference type="EMBL" id="LATX01001708">
    <property type="protein sequence ID" value="KTB39125.1"/>
    <property type="molecule type" value="Genomic_DNA"/>
</dbReference>
<evidence type="ECO:0000256" key="6">
    <source>
        <dbReference type="SAM" id="MobiDB-lite"/>
    </source>
</evidence>
<keyword evidence="3 7" id="KW-0812">Transmembrane</keyword>
<evidence type="ECO:0000256" key="4">
    <source>
        <dbReference type="ARBA" id="ARBA00022989"/>
    </source>
</evidence>
<dbReference type="GO" id="GO:0005886">
    <property type="term" value="C:plasma membrane"/>
    <property type="evidence" value="ECO:0007669"/>
    <property type="project" value="TreeGrafter"/>
</dbReference>
<organism evidence="8 9">
    <name type="scientific">Moniliophthora roreri</name>
    <name type="common">Frosty pod rot fungus</name>
    <name type="synonym">Monilia roreri</name>
    <dbReference type="NCBI Taxonomy" id="221103"/>
    <lineage>
        <taxon>Eukaryota</taxon>
        <taxon>Fungi</taxon>
        <taxon>Dikarya</taxon>
        <taxon>Basidiomycota</taxon>
        <taxon>Agaricomycotina</taxon>
        <taxon>Agaricomycetes</taxon>
        <taxon>Agaricomycetidae</taxon>
        <taxon>Agaricales</taxon>
        <taxon>Marasmiineae</taxon>
        <taxon>Marasmiaceae</taxon>
        <taxon>Moniliophthora</taxon>
    </lineage>
</organism>
<dbReference type="Pfam" id="PF02133">
    <property type="entry name" value="Transp_cyt_pur"/>
    <property type="match status" value="1"/>
</dbReference>
<gene>
    <name evidence="8" type="ORF">WG66_8383</name>
</gene>
<dbReference type="PANTHER" id="PTHR30618">
    <property type="entry name" value="NCS1 FAMILY PURINE/PYRIMIDINE TRANSPORTER"/>
    <property type="match status" value="1"/>
</dbReference>
<feature type="transmembrane region" description="Helical" evidence="7">
    <location>
        <begin position="70"/>
        <end position="90"/>
    </location>
</feature>
<name>A0A0W0FS71_MONRR</name>
<dbReference type="InterPro" id="IPR001248">
    <property type="entry name" value="Pur-cyt_permease"/>
</dbReference>
<accession>A0A0W0FS71</accession>
<feature type="transmembrane region" description="Helical" evidence="7">
    <location>
        <begin position="136"/>
        <end position="153"/>
    </location>
</feature>
<feature type="transmembrane region" description="Helical" evidence="7">
    <location>
        <begin position="21"/>
        <end position="41"/>
    </location>
</feature>
<keyword evidence="4 7" id="KW-1133">Transmembrane helix</keyword>
<evidence type="ECO:0000256" key="2">
    <source>
        <dbReference type="ARBA" id="ARBA00008974"/>
    </source>
</evidence>
<dbReference type="Proteomes" id="UP000054988">
    <property type="component" value="Unassembled WGS sequence"/>
</dbReference>
<comment type="similarity">
    <text evidence="2">Belongs to the purine-cytosine permease (2.A.39) family.</text>
</comment>
<reference evidence="8 9" key="1">
    <citation type="submission" date="2015-12" db="EMBL/GenBank/DDBJ databases">
        <title>Draft genome sequence of Moniliophthora roreri, the causal agent of frosty pod rot of cacao.</title>
        <authorList>
            <person name="Aime M.C."/>
            <person name="Diaz-Valderrama J.R."/>
            <person name="Kijpornyongpan T."/>
            <person name="Phillips-Mora W."/>
        </authorList>
    </citation>
    <scope>NUCLEOTIDE SEQUENCE [LARGE SCALE GENOMIC DNA]</scope>
    <source>
        <strain evidence="8 9">MCA 2952</strain>
    </source>
</reference>
<feature type="region of interest" description="Disordered" evidence="6">
    <location>
        <begin position="189"/>
        <end position="209"/>
    </location>
</feature>